<dbReference type="InterPro" id="IPR051781">
    <property type="entry name" value="Metallo-dep_Hydrolase"/>
</dbReference>
<dbReference type="GO" id="GO:0016810">
    <property type="term" value="F:hydrolase activity, acting on carbon-nitrogen (but not peptide) bonds"/>
    <property type="evidence" value="ECO:0007669"/>
    <property type="project" value="InterPro"/>
</dbReference>
<dbReference type="Pfam" id="PF01979">
    <property type="entry name" value="Amidohydro_1"/>
    <property type="match status" value="1"/>
</dbReference>
<dbReference type="Gene3D" id="3.40.50.10910">
    <property type="entry name" value="Amidohydrolase"/>
    <property type="match status" value="1"/>
</dbReference>
<evidence type="ECO:0000313" key="2">
    <source>
        <dbReference type="EMBL" id="PMD40241.1"/>
    </source>
</evidence>
<dbReference type="AlphaFoldDB" id="A0A2J6RNZ7"/>
<sequence length="361" mass="38214">MDKTIIKNALVFDGHILHTNLAVIIENGLISSVGSSIDTSNAKIIDGTGLTLLPGLIDCHVHLDPDVETASQLLLQLAKAGVTTALDMGHFPGSVRDGLRTRSGIADVRFAGTFATATGSIHSRFRQVTAANLIDDPESAVRFVEDRIAEGADYIKIVADVPGPSQEVVNALVVEARKRGMLTVAHAARKGALGMAQEGKVDIVTHAPLDFPIKEAEAKLMKDEGRVCVPTLIMEETMASRKVFPGLNYAAAKESVTLLHKAGVPILAGTDANQSPMAAVKHGEALHRELELLVDAGLSNEEALRAATSLGAQWFRLADRGVIAVGKRADLVLVGGNPVDNIAATKDVKRVWIAGEEIMLG</sequence>
<accession>A0A2J6RNZ7</accession>
<dbReference type="Proteomes" id="UP000235786">
    <property type="component" value="Unassembled WGS sequence"/>
</dbReference>
<name>A0A2J6RNZ7_HYAVF</name>
<reference evidence="2 3" key="1">
    <citation type="submission" date="2016-04" db="EMBL/GenBank/DDBJ databases">
        <title>A degradative enzymes factory behind the ericoid mycorrhizal symbiosis.</title>
        <authorList>
            <consortium name="DOE Joint Genome Institute"/>
            <person name="Martino E."/>
            <person name="Morin E."/>
            <person name="Grelet G."/>
            <person name="Kuo A."/>
            <person name="Kohler A."/>
            <person name="Daghino S."/>
            <person name="Barry K."/>
            <person name="Choi C."/>
            <person name="Cichocki N."/>
            <person name="Clum A."/>
            <person name="Copeland A."/>
            <person name="Hainaut M."/>
            <person name="Haridas S."/>
            <person name="Labutti K."/>
            <person name="Lindquist E."/>
            <person name="Lipzen A."/>
            <person name="Khouja H.-R."/>
            <person name="Murat C."/>
            <person name="Ohm R."/>
            <person name="Olson A."/>
            <person name="Spatafora J."/>
            <person name="Veneault-Fourrey C."/>
            <person name="Henrissat B."/>
            <person name="Grigoriev I."/>
            <person name="Martin F."/>
            <person name="Perotto S."/>
        </authorList>
    </citation>
    <scope>NUCLEOTIDE SEQUENCE [LARGE SCALE GENOMIC DNA]</scope>
    <source>
        <strain evidence="2 3">F</strain>
    </source>
</reference>
<organism evidence="2 3">
    <name type="scientific">Hyaloscypha variabilis (strain UAMH 11265 / GT02V1 / F)</name>
    <name type="common">Meliniomyces variabilis</name>
    <dbReference type="NCBI Taxonomy" id="1149755"/>
    <lineage>
        <taxon>Eukaryota</taxon>
        <taxon>Fungi</taxon>
        <taxon>Dikarya</taxon>
        <taxon>Ascomycota</taxon>
        <taxon>Pezizomycotina</taxon>
        <taxon>Leotiomycetes</taxon>
        <taxon>Helotiales</taxon>
        <taxon>Hyaloscyphaceae</taxon>
        <taxon>Hyaloscypha</taxon>
        <taxon>Hyaloscypha variabilis</taxon>
    </lineage>
</organism>
<dbReference type="SUPFAM" id="SSF51338">
    <property type="entry name" value="Composite domain of metallo-dependent hydrolases"/>
    <property type="match status" value="1"/>
</dbReference>
<evidence type="ECO:0000259" key="1">
    <source>
        <dbReference type="Pfam" id="PF01979"/>
    </source>
</evidence>
<feature type="domain" description="Amidohydrolase-related" evidence="1">
    <location>
        <begin position="51"/>
        <end position="357"/>
    </location>
</feature>
<evidence type="ECO:0000313" key="3">
    <source>
        <dbReference type="Proteomes" id="UP000235786"/>
    </source>
</evidence>
<dbReference type="PANTHER" id="PTHR43135:SF3">
    <property type="entry name" value="ALPHA-D-RIBOSE 1-METHYLPHOSPHONATE 5-TRIPHOSPHATE DIPHOSPHATASE"/>
    <property type="match status" value="1"/>
</dbReference>
<dbReference type="EMBL" id="KZ613945">
    <property type="protein sequence ID" value="PMD40241.1"/>
    <property type="molecule type" value="Genomic_DNA"/>
</dbReference>
<dbReference type="Gene3D" id="2.30.40.10">
    <property type="entry name" value="Urease, subunit C, domain 1"/>
    <property type="match status" value="1"/>
</dbReference>
<dbReference type="STRING" id="1149755.A0A2J6RNZ7"/>
<dbReference type="Gene3D" id="3.30.110.90">
    <property type="entry name" value="Amidohydrolase"/>
    <property type="match status" value="1"/>
</dbReference>
<dbReference type="Gene3D" id="1.20.58.520">
    <property type="entry name" value="Amidohydrolase"/>
    <property type="match status" value="1"/>
</dbReference>
<dbReference type="InterPro" id="IPR032466">
    <property type="entry name" value="Metal_Hydrolase"/>
</dbReference>
<gene>
    <name evidence="2" type="ORF">L207DRAFT_427097</name>
</gene>
<keyword evidence="3" id="KW-1185">Reference proteome</keyword>
<dbReference type="OrthoDB" id="194468at2759"/>
<proteinExistence type="predicted"/>
<dbReference type="InterPro" id="IPR011059">
    <property type="entry name" value="Metal-dep_hydrolase_composite"/>
</dbReference>
<dbReference type="SUPFAM" id="SSF51556">
    <property type="entry name" value="Metallo-dependent hydrolases"/>
    <property type="match status" value="1"/>
</dbReference>
<dbReference type="InterPro" id="IPR006680">
    <property type="entry name" value="Amidohydro-rel"/>
</dbReference>
<protein>
    <submittedName>
        <fullName evidence="2">Putative hydrolase</fullName>
    </submittedName>
</protein>
<dbReference type="PANTHER" id="PTHR43135">
    <property type="entry name" value="ALPHA-D-RIBOSE 1-METHYLPHOSPHONATE 5-TRIPHOSPHATE DIPHOSPHATASE"/>
    <property type="match status" value="1"/>
</dbReference>
<keyword evidence="2" id="KW-0378">Hydrolase</keyword>